<accession>A0ABU8XWT0</accession>
<proteinExistence type="predicted"/>
<name>A0ABU8XWT0_9PROT</name>
<protein>
    <submittedName>
        <fullName evidence="2">Alpha/beta hydrolase</fullName>
    </submittedName>
</protein>
<dbReference type="RefSeq" id="WP_418161520.1">
    <property type="nucleotide sequence ID" value="NZ_JBBLZC010000032.1"/>
</dbReference>
<sequence length="347" mass="38117">MLFVTNRRLAGPRRSDPGRFVTFAEGDGEPGVSLYFCERQGPGRYVELTAAPFFSRLRRSARQQILLFVHGFNCQPERQIFPDAGRLQRLCDALAPGLVEVVPLVWPCDDDFGLVLDYWDDQRAAEISGLVLARILGKFIAWRDRLGREEACLKHVNVLAHSMGNRVLAVALASWAHDYGCVPALFRNVFMAAADVPDDLFAPGQPGTVIAGAARNVVVYHAADDLALRSSKVVNVKNRIVRRRLGHTGPADLDTSPRNVVAVDCDGFNSRYDRFGHSYFLADPEGRPGALLRHAVETMRTGRVAGLAPDRRRLVLEPETAQALPPPANSDQPPFAAPTRSGLAESS</sequence>
<reference evidence="2 3" key="1">
    <citation type="submission" date="2024-01" db="EMBL/GenBank/DDBJ databases">
        <title>Multi-omics insights into the function and evolution of sodium benzoate biodegradation pathways in Benzoatithermus flavus gen. nov., sp. nov. from hot spring.</title>
        <authorList>
            <person name="Hu C.-J."/>
            <person name="Li W.-J."/>
        </authorList>
    </citation>
    <scope>NUCLEOTIDE SEQUENCE [LARGE SCALE GENOMIC DNA]</scope>
    <source>
        <strain evidence="2 3">SYSU G07066</strain>
    </source>
</reference>
<comment type="caution">
    <text evidence="2">The sequence shown here is derived from an EMBL/GenBank/DDBJ whole genome shotgun (WGS) entry which is preliminary data.</text>
</comment>
<dbReference type="Proteomes" id="UP001375743">
    <property type="component" value="Unassembled WGS sequence"/>
</dbReference>
<evidence type="ECO:0000256" key="1">
    <source>
        <dbReference type="SAM" id="MobiDB-lite"/>
    </source>
</evidence>
<keyword evidence="3" id="KW-1185">Reference proteome</keyword>
<dbReference type="EMBL" id="JBBLZC010000032">
    <property type="protein sequence ID" value="MEK0085670.1"/>
    <property type="molecule type" value="Genomic_DNA"/>
</dbReference>
<feature type="region of interest" description="Disordered" evidence="1">
    <location>
        <begin position="317"/>
        <end position="347"/>
    </location>
</feature>
<evidence type="ECO:0000313" key="2">
    <source>
        <dbReference type="EMBL" id="MEK0085670.1"/>
    </source>
</evidence>
<evidence type="ECO:0000313" key="3">
    <source>
        <dbReference type="Proteomes" id="UP001375743"/>
    </source>
</evidence>
<organism evidence="2 3">
    <name type="scientific">Benzoatithermus flavus</name>
    <dbReference type="NCBI Taxonomy" id="3108223"/>
    <lineage>
        <taxon>Bacteria</taxon>
        <taxon>Pseudomonadati</taxon>
        <taxon>Pseudomonadota</taxon>
        <taxon>Alphaproteobacteria</taxon>
        <taxon>Geminicoccales</taxon>
        <taxon>Geminicoccaceae</taxon>
        <taxon>Benzoatithermus</taxon>
    </lineage>
</organism>
<gene>
    <name evidence="2" type="ORF">U1T56_21165</name>
</gene>
<dbReference type="InterPro" id="IPR010297">
    <property type="entry name" value="DUF900_hydrolase"/>
</dbReference>
<dbReference type="Pfam" id="PF05990">
    <property type="entry name" value="DUF900"/>
    <property type="match status" value="1"/>
</dbReference>
<keyword evidence="2" id="KW-0378">Hydrolase</keyword>
<dbReference type="GO" id="GO:0016787">
    <property type="term" value="F:hydrolase activity"/>
    <property type="evidence" value="ECO:0007669"/>
    <property type="project" value="UniProtKB-KW"/>
</dbReference>